<dbReference type="InterPro" id="IPR007214">
    <property type="entry name" value="YbaK/aa-tRNA-synth-assoc-dom"/>
</dbReference>
<dbReference type="EMBL" id="CP012543">
    <property type="protein sequence ID" value="QCD45763.1"/>
    <property type="molecule type" value="Genomic_DNA"/>
</dbReference>
<dbReference type="CDD" id="cd04336">
    <property type="entry name" value="YeaK"/>
    <property type="match status" value="1"/>
</dbReference>
<dbReference type="Proteomes" id="UP000502377">
    <property type="component" value="Chromosome"/>
</dbReference>
<dbReference type="AlphaFoldDB" id="A0A6G5QJ73"/>
<reference evidence="2 3" key="1">
    <citation type="submission" date="2016-07" db="EMBL/GenBank/DDBJ databases">
        <title>Comparative genomics of the Campylobacter concisus group.</title>
        <authorList>
            <person name="Miller W.G."/>
            <person name="Yee E."/>
            <person name="Chapman M.H."/>
            <person name="Huynh S."/>
            <person name="Bono J.L."/>
            <person name="On S.L.W."/>
            <person name="StLeger J."/>
            <person name="Foster G."/>
            <person name="Parker C.T."/>
        </authorList>
    </citation>
    <scope>NUCLEOTIDE SEQUENCE [LARGE SCALE GENOMIC DNA]</scope>
    <source>
        <strain evidence="2 3">ATCC 33238</strain>
    </source>
</reference>
<organism evidence="2 3">
    <name type="scientific">Campylobacter rectus</name>
    <name type="common">Wolinella recta</name>
    <dbReference type="NCBI Taxonomy" id="203"/>
    <lineage>
        <taxon>Bacteria</taxon>
        <taxon>Pseudomonadati</taxon>
        <taxon>Campylobacterota</taxon>
        <taxon>Epsilonproteobacteria</taxon>
        <taxon>Campylobacterales</taxon>
        <taxon>Campylobacteraceae</taxon>
        <taxon>Campylobacter</taxon>
    </lineage>
</organism>
<feature type="domain" description="YbaK/aminoacyl-tRNA synthetase-associated" evidence="1">
    <location>
        <begin position="25"/>
        <end position="149"/>
    </location>
</feature>
<name>A0A6G5QJ73_CAMRE</name>
<dbReference type="KEGG" id="crx:CRECT_0050"/>
<evidence type="ECO:0000313" key="2">
    <source>
        <dbReference type="EMBL" id="QCD45763.1"/>
    </source>
</evidence>
<dbReference type="InterPro" id="IPR044786">
    <property type="entry name" value="PROXY"/>
</dbReference>
<dbReference type="PANTHER" id="PTHR30411:SF9">
    <property type="entry name" value="MULTIFUNCTIONAL SER_THR-TRNA DEACYLASE PROXP-Y"/>
    <property type="match status" value="1"/>
</dbReference>
<accession>A0A6G5QJ73</accession>
<evidence type="ECO:0000313" key="3">
    <source>
        <dbReference type="Proteomes" id="UP000502377"/>
    </source>
</evidence>
<dbReference type="InterPro" id="IPR036754">
    <property type="entry name" value="YbaK/aa-tRNA-synt-asso_dom_sf"/>
</dbReference>
<protein>
    <submittedName>
        <fullName evidence="2">YbaK-like protein YeaK</fullName>
    </submittedName>
</protein>
<dbReference type="PANTHER" id="PTHR30411">
    <property type="entry name" value="CYTOPLASMIC PROTEIN"/>
    <property type="match status" value="1"/>
</dbReference>
<dbReference type="SUPFAM" id="SSF55826">
    <property type="entry name" value="YbaK/ProRS associated domain"/>
    <property type="match status" value="1"/>
</dbReference>
<dbReference type="Gene3D" id="3.90.960.10">
    <property type="entry name" value="YbaK/aminoacyl-tRNA synthetase-associated domain"/>
    <property type="match status" value="1"/>
</dbReference>
<dbReference type="GO" id="GO:0002161">
    <property type="term" value="F:aminoacyl-tRNA deacylase activity"/>
    <property type="evidence" value="ECO:0007669"/>
    <property type="project" value="InterPro"/>
</dbReference>
<dbReference type="RefSeq" id="WP_002943474.1">
    <property type="nucleotide sequence ID" value="NZ_CP012543.1"/>
</dbReference>
<dbReference type="Pfam" id="PF04073">
    <property type="entry name" value="tRNA_edit"/>
    <property type="match status" value="1"/>
</dbReference>
<evidence type="ECO:0000259" key="1">
    <source>
        <dbReference type="Pfam" id="PF04073"/>
    </source>
</evidence>
<proteinExistence type="predicted"/>
<gene>
    <name evidence="2" type="ORF">CRECT_0050</name>
</gene>
<sequence>MSEQIFEKLKELLSTQNADFRAVSHASAKTSAEVAVARGTELGQGAKALVCVVKGGVAKRYVLAVLPADYKADLQLIAQALGGTRASLASPDEVIRLTDCIFGSVPPFSFHEELELIADPSLFVRYAELAFNAGLLDRSIILNTKDYERIARPRLVKFATTE</sequence>